<keyword evidence="9" id="KW-1185">Reference proteome</keyword>
<comment type="pathway">
    <text evidence="2">Energy metabolism; oxidative phosphorylation.</text>
</comment>
<dbReference type="GO" id="GO:0020037">
    <property type="term" value="F:heme binding"/>
    <property type="evidence" value="ECO:0007669"/>
    <property type="project" value="InterPro"/>
</dbReference>
<feature type="transmembrane region" description="Helical" evidence="6">
    <location>
        <begin position="12"/>
        <end position="29"/>
    </location>
</feature>
<dbReference type="PANTHER" id="PTHR10422">
    <property type="entry name" value="CYTOCHROME C OXIDASE SUBUNIT 1"/>
    <property type="match status" value="1"/>
</dbReference>
<evidence type="ECO:0000256" key="2">
    <source>
        <dbReference type="ARBA" id="ARBA00004673"/>
    </source>
</evidence>
<accession>A0AAV2IPX3</accession>
<dbReference type="EMBL" id="CAXITT010006628">
    <property type="protein sequence ID" value="CAL1549182.1"/>
    <property type="molecule type" value="Genomic_DNA"/>
</dbReference>
<dbReference type="InterPro" id="IPR000883">
    <property type="entry name" value="Cyt_C_Oxase_1"/>
</dbReference>
<gene>
    <name evidence="8" type="ORF">GSLYS_00022499001</name>
</gene>
<dbReference type="SUPFAM" id="SSF81442">
    <property type="entry name" value="Cytochrome c oxidase subunit I-like"/>
    <property type="match status" value="1"/>
</dbReference>
<evidence type="ECO:0000256" key="3">
    <source>
        <dbReference type="ARBA" id="ARBA00009578"/>
    </source>
</evidence>
<organism evidence="8 9">
    <name type="scientific">Lymnaea stagnalis</name>
    <name type="common">Great pond snail</name>
    <name type="synonym">Helix stagnalis</name>
    <dbReference type="NCBI Taxonomy" id="6523"/>
    <lineage>
        <taxon>Eukaryota</taxon>
        <taxon>Metazoa</taxon>
        <taxon>Spiralia</taxon>
        <taxon>Lophotrochozoa</taxon>
        <taxon>Mollusca</taxon>
        <taxon>Gastropoda</taxon>
        <taxon>Heterobranchia</taxon>
        <taxon>Euthyneura</taxon>
        <taxon>Panpulmonata</taxon>
        <taxon>Hygrophila</taxon>
        <taxon>Lymnaeoidea</taxon>
        <taxon>Lymnaeidae</taxon>
        <taxon>Lymnaea</taxon>
    </lineage>
</organism>
<evidence type="ECO:0000313" key="9">
    <source>
        <dbReference type="Proteomes" id="UP001497497"/>
    </source>
</evidence>
<comment type="similarity">
    <text evidence="3">Belongs to the heme-copper respiratory oxidase family.</text>
</comment>
<comment type="cofactor">
    <cofactor evidence="1">
        <name>heme</name>
        <dbReference type="ChEBI" id="CHEBI:30413"/>
    </cofactor>
</comment>
<dbReference type="Pfam" id="PF00115">
    <property type="entry name" value="COX1"/>
    <property type="match status" value="1"/>
</dbReference>
<name>A0AAV2IPX3_LYMST</name>
<dbReference type="Proteomes" id="UP001497497">
    <property type="component" value="Unassembled WGS sequence"/>
</dbReference>
<dbReference type="PROSITE" id="PS50855">
    <property type="entry name" value="COX1"/>
    <property type="match status" value="1"/>
</dbReference>
<reference evidence="8 9" key="1">
    <citation type="submission" date="2024-04" db="EMBL/GenBank/DDBJ databases">
        <authorList>
            <consortium name="Genoscope - CEA"/>
            <person name="William W."/>
        </authorList>
    </citation>
    <scope>NUCLEOTIDE SEQUENCE [LARGE SCALE GENOMIC DNA]</scope>
</reference>
<sequence length="73" mass="8266">VYTINHKKLGLLYFYYSLVTAIFGSYLATCIRLEMAYPGSPFFNGDSLKYLQVITAHALIMIFFVVVPIFFGG</sequence>
<dbReference type="PANTHER" id="PTHR10422:SF18">
    <property type="entry name" value="CYTOCHROME C OXIDASE SUBUNIT 1"/>
    <property type="match status" value="1"/>
</dbReference>
<dbReference type="GO" id="GO:0009060">
    <property type="term" value="P:aerobic respiration"/>
    <property type="evidence" value="ECO:0007669"/>
    <property type="project" value="InterPro"/>
</dbReference>
<dbReference type="Gene3D" id="1.20.210.10">
    <property type="entry name" value="Cytochrome c oxidase-like, subunit I domain"/>
    <property type="match status" value="1"/>
</dbReference>
<dbReference type="InterPro" id="IPR036927">
    <property type="entry name" value="Cyt_c_oxase-like_su1_sf"/>
</dbReference>
<feature type="transmembrane region" description="Helical" evidence="6">
    <location>
        <begin position="50"/>
        <end position="71"/>
    </location>
</feature>
<evidence type="ECO:0000259" key="7">
    <source>
        <dbReference type="PROSITE" id="PS50855"/>
    </source>
</evidence>
<keyword evidence="6" id="KW-0812">Transmembrane</keyword>
<feature type="domain" description="Cytochrome oxidase subunit I profile" evidence="7">
    <location>
        <begin position="1"/>
        <end position="73"/>
    </location>
</feature>
<dbReference type="GO" id="GO:0004129">
    <property type="term" value="F:cytochrome-c oxidase activity"/>
    <property type="evidence" value="ECO:0007669"/>
    <property type="project" value="InterPro"/>
</dbReference>
<dbReference type="GO" id="GO:0016020">
    <property type="term" value="C:membrane"/>
    <property type="evidence" value="ECO:0007669"/>
    <property type="project" value="InterPro"/>
</dbReference>
<evidence type="ECO:0000256" key="6">
    <source>
        <dbReference type="SAM" id="Phobius"/>
    </source>
</evidence>
<feature type="non-terminal residue" evidence="8">
    <location>
        <position position="1"/>
    </location>
</feature>
<evidence type="ECO:0000256" key="5">
    <source>
        <dbReference type="ARBA" id="ARBA00032715"/>
    </source>
</evidence>
<dbReference type="GO" id="GO:0022904">
    <property type="term" value="P:respiratory electron transport chain"/>
    <property type="evidence" value="ECO:0007669"/>
    <property type="project" value="TreeGrafter"/>
</dbReference>
<keyword evidence="6" id="KW-1133">Transmembrane helix</keyword>
<evidence type="ECO:0000256" key="4">
    <source>
        <dbReference type="ARBA" id="ARBA00015947"/>
    </source>
</evidence>
<protein>
    <recommendedName>
        <fullName evidence="4">Cytochrome c oxidase subunit 1</fullName>
    </recommendedName>
    <alternativeName>
        <fullName evidence="5">Cytochrome c oxidase polypeptide I</fullName>
    </alternativeName>
</protein>
<comment type="caution">
    <text evidence="8">The sequence shown here is derived from an EMBL/GenBank/DDBJ whole genome shotgun (WGS) entry which is preliminary data.</text>
</comment>
<dbReference type="AlphaFoldDB" id="A0AAV2IPX3"/>
<dbReference type="GO" id="GO:0015990">
    <property type="term" value="P:electron transport coupled proton transport"/>
    <property type="evidence" value="ECO:0007669"/>
    <property type="project" value="TreeGrafter"/>
</dbReference>
<evidence type="ECO:0000256" key="1">
    <source>
        <dbReference type="ARBA" id="ARBA00001971"/>
    </source>
</evidence>
<proteinExistence type="inferred from homology"/>
<dbReference type="InterPro" id="IPR023616">
    <property type="entry name" value="Cyt_c_oxase-like_su1_dom"/>
</dbReference>
<keyword evidence="6" id="KW-0472">Membrane</keyword>
<evidence type="ECO:0000313" key="8">
    <source>
        <dbReference type="EMBL" id="CAL1549182.1"/>
    </source>
</evidence>